<evidence type="ECO:0000313" key="2">
    <source>
        <dbReference type="EMBL" id="NIY56060.1"/>
    </source>
</evidence>
<dbReference type="EMBL" id="CP011923">
    <property type="protein sequence ID" value="AKN88024.1"/>
    <property type="molecule type" value="Genomic_DNA"/>
</dbReference>
<dbReference type="Proteomes" id="UP000774689">
    <property type="component" value="Unassembled WGS sequence"/>
</dbReference>
<organism evidence="2 4">
    <name type="scientific">Francisella orientalis</name>
    <dbReference type="NCBI Taxonomy" id="299583"/>
    <lineage>
        <taxon>Bacteria</taxon>
        <taxon>Pseudomonadati</taxon>
        <taxon>Pseudomonadota</taxon>
        <taxon>Gammaproteobacteria</taxon>
        <taxon>Thiotrichales</taxon>
        <taxon>Francisellaceae</taxon>
        <taxon>Francisella</taxon>
    </lineage>
</organism>
<evidence type="ECO:0000313" key="4">
    <source>
        <dbReference type="Proteomes" id="UP000774689"/>
    </source>
</evidence>
<dbReference type="RefSeq" id="WP_014714260.1">
    <property type="nucleotide sequence ID" value="NZ_CP011923.2"/>
</dbReference>
<name>A0AAP7KJN7_9GAMM</name>
<reference evidence="2" key="3">
    <citation type="journal article" date="2020" name="Int. J. Syst. Evol. Microbiol.">
        <title>Reclassification of Francisella noatunensis subsp. orientalis Ottem et al. 2009 as Francisella orientalis sp. nov., Francisella noatunensis subsp. chilensis subsp. nov. and emended description of Francisella noatunensis.</title>
        <authorList>
            <person name="Ramirez-Paredes J.G."/>
            <person name="Larsson P."/>
            <person name="Thompson K.D."/>
            <person name="Penman D.J."/>
            <person name="Busse H.J."/>
            <person name="Ohrman C."/>
            <person name="Sjodin A."/>
            <person name="Soto E."/>
            <person name="Richards R.H."/>
            <person name="Adams A."/>
            <person name="Colquhoun D.J."/>
        </authorList>
    </citation>
    <scope>NUCLEOTIDE SEQUENCE</scope>
    <source>
        <strain evidence="2">LADL-07285A</strain>
    </source>
</reference>
<reference evidence="1" key="2">
    <citation type="submission" date="2017-08" db="EMBL/GenBank/DDBJ databases">
        <title>Complete Genome Sequence of Francisella noatunensis subsp. orientalis strain FNO190.</title>
        <authorList>
            <person name="Pereira F.L."/>
            <person name="Goncalves L.A."/>
            <person name="Guilherme T.C."/>
            <person name="Soares S.C."/>
            <person name="Dorella F.A."/>
            <person name="Carvalho A.F."/>
            <person name="Leibowitz M.P."/>
            <person name="Leal C.A.G."/>
            <person name="Azevedo V.A.C."/>
            <person name="Figueiredo H.C.P."/>
        </authorList>
    </citation>
    <scope>NUCLEOTIDE SEQUENCE</scope>
    <source>
        <strain evidence="1">FNO190</strain>
    </source>
</reference>
<sequence length="94" mass="10975">MQQSIADHVNKLQNNCLKAYIIEYQYFLYKTSNLITTSGDVKKFSERLNLESMSRNVNMRSLRDSFFIVLLKLLESSSRNKLVSVPNLIDKIKK</sequence>
<gene>
    <name evidence="2" type="ORF">CHQ83_01065</name>
    <name evidence="1" type="ORF">FNO190_0146</name>
</gene>
<proteinExistence type="predicted"/>
<dbReference type="AlphaFoldDB" id="A0AAP7KJN7"/>
<dbReference type="Proteomes" id="UP000035930">
    <property type="component" value="Chromosome"/>
</dbReference>
<evidence type="ECO:0000313" key="3">
    <source>
        <dbReference type="Proteomes" id="UP000035930"/>
    </source>
</evidence>
<evidence type="ECO:0000313" key="1">
    <source>
        <dbReference type="EMBL" id="AKN88024.1"/>
    </source>
</evidence>
<protein>
    <submittedName>
        <fullName evidence="2">Uncharacterized protein</fullName>
    </submittedName>
</protein>
<accession>A0AAP7KJN7</accession>
<dbReference type="GeneID" id="45432341"/>
<keyword evidence="3" id="KW-1185">Reference proteome</keyword>
<dbReference type="EMBL" id="QPQM01000001">
    <property type="protein sequence ID" value="NIY56060.1"/>
    <property type="molecule type" value="Genomic_DNA"/>
</dbReference>
<reference evidence="3" key="1">
    <citation type="submission" date="2015-02" db="EMBL/GenBank/DDBJ databases">
        <title>Complete genome sequence of Francisella noatunensis subsp. orientalis FNO190 isolated from farm-raised Nile tilapia in Brazil.</title>
        <authorList>
            <person name="Figueiredo H.C.P."/>
            <person name="Leal C.A.G."/>
            <person name="Pereira F.L."/>
            <person name="Soares S.C."/>
            <person name="Goncalves L.A."/>
            <person name="Dorella F.A."/>
            <person name="Carvalho A.F."/>
            <person name="Azevedo V.A.C."/>
        </authorList>
    </citation>
    <scope>NUCLEOTIDE SEQUENCE [LARGE SCALE GENOMIC DNA]</scope>
    <source>
        <strain evidence="3">FNO190</strain>
    </source>
</reference>